<dbReference type="InterPro" id="IPR013320">
    <property type="entry name" value="ConA-like_dom_sf"/>
</dbReference>
<gene>
    <name evidence="3" type="ORF">GCM10011369_18020</name>
</gene>
<evidence type="ECO:0000259" key="2">
    <source>
        <dbReference type="PROSITE" id="PS51762"/>
    </source>
</evidence>
<name>A0A8J2U4Q8_9GAMM</name>
<evidence type="ECO:0000256" key="1">
    <source>
        <dbReference type="ARBA" id="ARBA00006865"/>
    </source>
</evidence>
<reference evidence="4" key="1">
    <citation type="journal article" date="2019" name="Int. J. Syst. Evol. Microbiol.">
        <title>The Global Catalogue of Microorganisms (GCM) 10K type strain sequencing project: providing services to taxonomists for standard genome sequencing and annotation.</title>
        <authorList>
            <consortium name="The Broad Institute Genomics Platform"/>
            <consortium name="The Broad Institute Genome Sequencing Center for Infectious Disease"/>
            <person name="Wu L."/>
            <person name="Ma J."/>
        </authorList>
    </citation>
    <scope>NUCLEOTIDE SEQUENCE [LARGE SCALE GENOMIC DNA]</scope>
    <source>
        <strain evidence="4">CGMCC 1.10130</strain>
    </source>
</reference>
<accession>A0A8J2U4Q8</accession>
<dbReference type="GO" id="GO:0005975">
    <property type="term" value="P:carbohydrate metabolic process"/>
    <property type="evidence" value="ECO:0007669"/>
    <property type="project" value="InterPro"/>
</dbReference>
<feature type="domain" description="GH16" evidence="2">
    <location>
        <begin position="212"/>
        <end position="461"/>
    </location>
</feature>
<keyword evidence="4" id="KW-1185">Reference proteome</keyword>
<evidence type="ECO:0000313" key="4">
    <source>
        <dbReference type="Proteomes" id="UP000619743"/>
    </source>
</evidence>
<dbReference type="InterPro" id="IPR021720">
    <property type="entry name" value="Malectin_dom"/>
</dbReference>
<dbReference type="PANTHER" id="PTHR10963">
    <property type="entry name" value="GLYCOSYL HYDROLASE-RELATED"/>
    <property type="match status" value="1"/>
</dbReference>
<evidence type="ECO:0000313" key="3">
    <source>
        <dbReference type="EMBL" id="GGA76523.1"/>
    </source>
</evidence>
<dbReference type="InterPro" id="IPR008979">
    <property type="entry name" value="Galactose-bd-like_sf"/>
</dbReference>
<dbReference type="PROSITE" id="PS51762">
    <property type="entry name" value="GH16_2"/>
    <property type="match status" value="1"/>
</dbReference>
<dbReference type="GO" id="GO:0004553">
    <property type="term" value="F:hydrolase activity, hydrolyzing O-glycosyl compounds"/>
    <property type="evidence" value="ECO:0007669"/>
    <property type="project" value="InterPro"/>
</dbReference>
<dbReference type="EMBL" id="BMDX01000007">
    <property type="protein sequence ID" value="GGA76523.1"/>
    <property type="molecule type" value="Genomic_DNA"/>
</dbReference>
<dbReference type="Pfam" id="PF11721">
    <property type="entry name" value="Malectin"/>
    <property type="match status" value="1"/>
</dbReference>
<dbReference type="Gene3D" id="2.60.120.200">
    <property type="match status" value="1"/>
</dbReference>
<comment type="similarity">
    <text evidence="1">Belongs to the glycosyl hydrolase 16 family.</text>
</comment>
<dbReference type="Gene3D" id="2.60.120.430">
    <property type="entry name" value="Galactose-binding lectin"/>
    <property type="match status" value="1"/>
</dbReference>
<dbReference type="AlphaFoldDB" id="A0A8J2U4Q8"/>
<dbReference type="SUPFAM" id="SSF49785">
    <property type="entry name" value="Galactose-binding domain-like"/>
    <property type="match status" value="1"/>
</dbReference>
<dbReference type="InterPro" id="IPR000757">
    <property type="entry name" value="Beta-glucanase-like"/>
</dbReference>
<dbReference type="Pfam" id="PF00722">
    <property type="entry name" value="Glyco_hydro_16"/>
    <property type="match status" value="1"/>
</dbReference>
<organism evidence="3 4">
    <name type="scientific">Neiella marina</name>
    <dbReference type="NCBI Taxonomy" id="508461"/>
    <lineage>
        <taxon>Bacteria</taxon>
        <taxon>Pseudomonadati</taxon>
        <taxon>Pseudomonadota</taxon>
        <taxon>Gammaproteobacteria</taxon>
        <taxon>Alteromonadales</taxon>
        <taxon>Echinimonadaceae</taxon>
        <taxon>Neiella</taxon>
    </lineage>
</organism>
<comment type="caution">
    <text evidence="3">The sequence shown here is derived from an EMBL/GenBank/DDBJ whole genome shotgun (WGS) entry which is preliminary data.</text>
</comment>
<dbReference type="CDD" id="cd08023">
    <property type="entry name" value="GH16_laminarinase_like"/>
    <property type="match status" value="1"/>
</dbReference>
<dbReference type="PANTHER" id="PTHR10963:SF55">
    <property type="entry name" value="GLYCOSIDE HYDROLASE FAMILY 16 PROTEIN"/>
    <property type="match status" value="1"/>
</dbReference>
<sequence>MFSKCKFVTAVVAGLLVGCSGSKDDSASPQKASPEQGQFYQLNQSLTSSQAVAWAMNVGGGDYCGNDGIHYQADDGSIGGSEGVISEILGSQDPELFKSYRQGKLTIAKPLANGIYDVTFKFAEPNDIEQYGRVFDVLAEGQIVVPQLAVRRERDGNFRSALVRTVTNVEVTDGVLNIDFAASAGEPLLNGIVVRPKWHDPQEWQLVWNDEFDYSGAPDPNKWNYDIWPAGKVNAEDQAYTDRLQNVRVENGHLIIEALKEQYDNAQYTSGRIHSRGKGDFLYGRAEIRAKLPAGQGSWPAIWMLPSDPFTYATTCSTEAEWQGSSTCDAWPNSGEIDIMEHVGYDMNRVHGTVHNKAYYWVNWEQRKGAVEGKDVSEAFHVYALEWTPERIDVYFDDTLYFSYMNDHTGWQSWPYDHPFHLILNIAVGGAWGSAGGPIDDTIFPLQMAVDYVRVYQRPTAH</sequence>
<dbReference type="Proteomes" id="UP000619743">
    <property type="component" value="Unassembled WGS sequence"/>
</dbReference>
<protein>
    <recommendedName>
        <fullName evidence="2">GH16 domain-containing protein</fullName>
    </recommendedName>
</protein>
<dbReference type="PROSITE" id="PS51257">
    <property type="entry name" value="PROKAR_LIPOPROTEIN"/>
    <property type="match status" value="1"/>
</dbReference>
<dbReference type="SUPFAM" id="SSF49899">
    <property type="entry name" value="Concanavalin A-like lectins/glucanases"/>
    <property type="match status" value="1"/>
</dbReference>
<dbReference type="InterPro" id="IPR050546">
    <property type="entry name" value="Glycosyl_Hydrlase_16"/>
</dbReference>
<proteinExistence type="inferred from homology"/>
<dbReference type="RefSeq" id="WP_229744701.1">
    <property type="nucleotide sequence ID" value="NZ_BMDX01000007.1"/>
</dbReference>